<dbReference type="EMBL" id="SPHZ02000011">
    <property type="protein sequence ID" value="KAF0894218.1"/>
    <property type="molecule type" value="Genomic_DNA"/>
</dbReference>
<dbReference type="InterPro" id="IPR057670">
    <property type="entry name" value="SH3_retrovirus"/>
</dbReference>
<evidence type="ECO:0000259" key="1">
    <source>
        <dbReference type="Pfam" id="PF25597"/>
    </source>
</evidence>
<dbReference type="Proteomes" id="UP000479710">
    <property type="component" value="Unassembled WGS sequence"/>
</dbReference>
<proteinExistence type="predicted"/>
<gene>
    <name evidence="2" type="ORF">E2562_037278</name>
</gene>
<evidence type="ECO:0000313" key="3">
    <source>
        <dbReference type="Proteomes" id="UP000479710"/>
    </source>
</evidence>
<accession>A0A6G1C199</accession>
<reference evidence="2 3" key="1">
    <citation type="submission" date="2019-11" db="EMBL/GenBank/DDBJ databases">
        <title>Whole genome sequence of Oryza granulata.</title>
        <authorList>
            <person name="Li W."/>
        </authorList>
    </citation>
    <scope>NUCLEOTIDE SEQUENCE [LARGE SCALE GENOMIC DNA]</scope>
    <source>
        <strain evidence="3">cv. Menghai</strain>
        <tissue evidence="2">Leaf</tissue>
    </source>
</reference>
<comment type="caution">
    <text evidence="2">The sequence shown here is derived from an EMBL/GenBank/DDBJ whole genome shotgun (WGS) entry which is preliminary data.</text>
</comment>
<keyword evidence="3" id="KW-1185">Reference proteome</keyword>
<feature type="domain" description="Retroviral polymerase SH3-like" evidence="1">
    <location>
        <begin position="1"/>
        <end position="43"/>
    </location>
</feature>
<dbReference type="AlphaFoldDB" id="A0A6G1C199"/>
<name>A0A6G1C199_9ORYZ</name>
<sequence length="195" mass="21373">MVFIGYEHGSKAYRMYDPVVRRVCVPRDVVFNETAMWPWHDPKDEQAPGDEEFTMEYYVTPIAGGHAPSTMEEDGNTRRAVLAPSSPVVPAETTTASAMESAMPTSSVVAGVEFCTPLTDASAGTDEAPHRYRTVADTLTTTSPILNFDYGDECLMVVEEPANFVEAEKQGCWQKAMISLEVLVAHPDSRCGMAQ</sequence>
<organism evidence="2 3">
    <name type="scientific">Oryza meyeriana var. granulata</name>
    <dbReference type="NCBI Taxonomy" id="110450"/>
    <lineage>
        <taxon>Eukaryota</taxon>
        <taxon>Viridiplantae</taxon>
        <taxon>Streptophyta</taxon>
        <taxon>Embryophyta</taxon>
        <taxon>Tracheophyta</taxon>
        <taxon>Spermatophyta</taxon>
        <taxon>Magnoliopsida</taxon>
        <taxon>Liliopsida</taxon>
        <taxon>Poales</taxon>
        <taxon>Poaceae</taxon>
        <taxon>BOP clade</taxon>
        <taxon>Oryzoideae</taxon>
        <taxon>Oryzeae</taxon>
        <taxon>Oryzinae</taxon>
        <taxon>Oryza</taxon>
        <taxon>Oryza meyeriana</taxon>
    </lineage>
</organism>
<evidence type="ECO:0000313" key="2">
    <source>
        <dbReference type="EMBL" id="KAF0894218.1"/>
    </source>
</evidence>
<dbReference type="Pfam" id="PF25597">
    <property type="entry name" value="SH3_retrovirus"/>
    <property type="match status" value="1"/>
</dbReference>
<protein>
    <recommendedName>
        <fullName evidence="1">Retroviral polymerase SH3-like domain-containing protein</fullName>
    </recommendedName>
</protein>